<dbReference type="AlphaFoldDB" id="A0AAD4IFI6"/>
<evidence type="ECO:0000256" key="1">
    <source>
        <dbReference type="PROSITE-ProRule" id="PRU00175"/>
    </source>
</evidence>
<dbReference type="PROSITE" id="PS50089">
    <property type="entry name" value="ZF_RING_2"/>
    <property type="match status" value="1"/>
</dbReference>
<protein>
    <recommendedName>
        <fullName evidence="2">RING-type domain-containing protein</fullName>
    </recommendedName>
</protein>
<dbReference type="InterPro" id="IPR001841">
    <property type="entry name" value="Znf_RING"/>
</dbReference>
<dbReference type="GO" id="GO:0008270">
    <property type="term" value="F:zinc ion binding"/>
    <property type="evidence" value="ECO:0007669"/>
    <property type="project" value="UniProtKB-KW"/>
</dbReference>
<dbReference type="EMBL" id="JAANER010000002">
    <property type="protein sequence ID" value="KAG9193486.1"/>
    <property type="molecule type" value="Genomic_DNA"/>
</dbReference>
<evidence type="ECO:0000313" key="3">
    <source>
        <dbReference type="EMBL" id="KAG9193486.1"/>
    </source>
</evidence>
<organism evidence="3 4">
    <name type="scientific">Alternaria panax</name>
    <dbReference type="NCBI Taxonomy" id="48097"/>
    <lineage>
        <taxon>Eukaryota</taxon>
        <taxon>Fungi</taxon>
        <taxon>Dikarya</taxon>
        <taxon>Ascomycota</taxon>
        <taxon>Pezizomycotina</taxon>
        <taxon>Dothideomycetes</taxon>
        <taxon>Pleosporomycetidae</taxon>
        <taxon>Pleosporales</taxon>
        <taxon>Pleosporineae</taxon>
        <taxon>Pleosporaceae</taxon>
        <taxon>Alternaria</taxon>
        <taxon>Alternaria sect. Panax</taxon>
    </lineage>
</organism>
<gene>
    <name evidence="3" type="ORF">G6011_03521</name>
</gene>
<dbReference type="SUPFAM" id="SSF57850">
    <property type="entry name" value="RING/U-box"/>
    <property type="match status" value="1"/>
</dbReference>
<keyword evidence="1" id="KW-0863">Zinc-finger</keyword>
<dbReference type="Pfam" id="PF13639">
    <property type="entry name" value="zf-RING_2"/>
    <property type="match status" value="1"/>
</dbReference>
<dbReference type="Gene3D" id="3.30.40.10">
    <property type="entry name" value="Zinc/RING finger domain, C3HC4 (zinc finger)"/>
    <property type="match status" value="1"/>
</dbReference>
<comment type="caution">
    <text evidence="3">The sequence shown here is derived from an EMBL/GenBank/DDBJ whole genome shotgun (WGS) entry which is preliminary data.</text>
</comment>
<keyword evidence="1" id="KW-0862">Zinc</keyword>
<proteinExistence type="predicted"/>
<evidence type="ECO:0000259" key="2">
    <source>
        <dbReference type="PROSITE" id="PS50089"/>
    </source>
</evidence>
<keyword evidence="1" id="KW-0479">Metal-binding</keyword>
<dbReference type="Proteomes" id="UP001199106">
    <property type="component" value="Unassembled WGS sequence"/>
</dbReference>
<sequence length="316" mass="35226">MLDDDEFNFQGHGNHTRNNPTRVLEEAMSNLDHRLGGARQGRGMGMSFGPDSPFNQGGHSHVPDISGLHISGSDDAFISHPIFAGRRFTSQPEFMLDSFVPVRRPSSGGAPSQHHIERIIHQGSQPGDYLSFYDLQPQSPEDTYSLGSVPYDYLPIEFEPVPLAEDSERTESGEQRVNRFVAQHTEPLTTANTTSTTNTDCPICMENATAHACVKIKAIAGCEHMIGQDCLKELLNRQTDNKKTCPLCRAVWLRESGVWQGAMVQWDRPIGRGLQSTFGNQGAVFSHGGRSRQERGMERVRGLLRSARDQQRMRHN</sequence>
<feature type="domain" description="RING-type" evidence="2">
    <location>
        <begin position="201"/>
        <end position="249"/>
    </location>
</feature>
<evidence type="ECO:0000313" key="4">
    <source>
        <dbReference type="Proteomes" id="UP001199106"/>
    </source>
</evidence>
<keyword evidence="4" id="KW-1185">Reference proteome</keyword>
<reference evidence="3" key="1">
    <citation type="submission" date="2021-07" db="EMBL/GenBank/DDBJ databases">
        <title>Genome Resource of American Ginseng Black Spot Pathogen Alternaria panax.</title>
        <authorList>
            <person name="Qiu C."/>
            <person name="Wang W."/>
            <person name="Liu Z."/>
        </authorList>
    </citation>
    <scope>NUCLEOTIDE SEQUENCE</scope>
    <source>
        <strain evidence="3">BNCC115425</strain>
    </source>
</reference>
<accession>A0AAD4IFI6</accession>
<name>A0AAD4IFI6_9PLEO</name>
<dbReference type="InterPro" id="IPR013083">
    <property type="entry name" value="Znf_RING/FYVE/PHD"/>
</dbReference>